<dbReference type="Proteomes" id="UP000219546">
    <property type="component" value="Unassembled WGS sequence"/>
</dbReference>
<dbReference type="NCBIfam" id="TIGR01668">
    <property type="entry name" value="YqeG_hyp_ppase"/>
    <property type="match status" value="1"/>
</dbReference>
<reference evidence="5 6" key="1">
    <citation type="submission" date="2017-08" db="EMBL/GenBank/DDBJ databases">
        <authorList>
            <person name="de Groot N.N."/>
        </authorList>
    </citation>
    <scope>NUCLEOTIDE SEQUENCE [LARGE SCALE GENOMIC DNA]</scope>
    <source>
        <strain evidence="5 6">JC228</strain>
    </source>
</reference>
<dbReference type="InterPro" id="IPR006549">
    <property type="entry name" value="HAD-SF_hydro_IIIA"/>
</dbReference>
<dbReference type="InterPro" id="IPR006439">
    <property type="entry name" value="HAD-SF_hydro_IA"/>
</dbReference>
<dbReference type="PANTHER" id="PTHR46470:SF2">
    <property type="entry name" value="GLYCERALDEHYDE 3-PHOSPHATE PHOSPHATASE"/>
    <property type="match status" value="1"/>
</dbReference>
<dbReference type="NCBIfam" id="TIGR01549">
    <property type="entry name" value="HAD-SF-IA-v1"/>
    <property type="match status" value="1"/>
</dbReference>
<dbReference type="InterPro" id="IPR036412">
    <property type="entry name" value="HAD-like_sf"/>
</dbReference>
<proteinExistence type="predicted"/>
<dbReference type="EMBL" id="OAOP01000002">
    <property type="protein sequence ID" value="SNX67837.1"/>
    <property type="molecule type" value="Genomic_DNA"/>
</dbReference>
<evidence type="ECO:0000256" key="4">
    <source>
        <dbReference type="ARBA" id="ARBA00022842"/>
    </source>
</evidence>
<evidence type="ECO:0000256" key="1">
    <source>
        <dbReference type="ARBA" id="ARBA00001946"/>
    </source>
</evidence>
<keyword evidence="3" id="KW-0378">Hydrolase</keyword>
<evidence type="ECO:0000313" key="5">
    <source>
        <dbReference type="EMBL" id="SNX67837.1"/>
    </source>
</evidence>
<name>A0A285CJR4_9BACI</name>
<dbReference type="AlphaFoldDB" id="A0A285CJR4"/>
<evidence type="ECO:0000256" key="3">
    <source>
        <dbReference type="ARBA" id="ARBA00022801"/>
    </source>
</evidence>
<dbReference type="NCBIfam" id="TIGR01662">
    <property type="entry name" value="HAD-SF-IIIA"/>
    <property type="match status" value="1"/>
</dbReference>
<accession>A0A285CJR4</accession>
<dbReference type="CDD" id="cd16416">
    <property type="entry name" value="HAD_BsYqeG-like"/>
    <property type="match status" value="1"/>
</dbReference>
<dbReference type="GO" id="GO:0008962">
    <property type="term" value="F:phosphatidylglycerophosphatase activity"/>
    <property type="evidence" value="ECO:0007669"/>
    <property type="project" value="InterPro"/>
</dbReference>
<dbReference type="GO" id="GO:0046872">
    <property type="term" value="F:metal ion binding"/>
    <property type="evidence" value="ECO:0007669"/>
    <property type="project" value="UniProtKB-KW"/>
</dbReference>
<dbReference type="InterPro" id="IPR007827">
    <property type="entry name" value="DUF705"/>
</dbReference>
<dbReference type="InterPro" id="IPR023214">
    <property type="entry name" value="HAD_sf"/>
</dbReference>
<dbReference type="Pfam" id="PF13242">
    <property type="entry name" value="Hydrolase_like"/>
    <property type="match status" value="1"/>
</dbReference>
<comment type="cofactor">
    <cofactor evidence="1">
        <name>Mg(2+)</name>
        <dbReference type="ChEBI" id="CHEBI:18420"/>
    </cofactor>
</comment>
<gene>
    <name evidence="5" type="ORF">SAMN05877753_10241</name>
</gene>
<dbReference type="FunFam" id="3.40.50.1000:FF:000067">
    <property type="entry name" value="HAD phosphatase, family IIIA"/>
    <property type="match status" value="1"/>
</dbReference>
<organism evidence="5 6">
    <name type="scientific">Bacillus oleivorans</name>
    <dbReference type="NCBI Taxonomy" id="1448271"/>
    <lineage>
        <taxon>Bacteria</taxon>
        <taxon>Bacillati</taxon>
        <taxon>Bacillota</taxon>
        <taxon>Bacilli</taxon>
        <taxon>Bacillales</taxon>
        <taxon>Bacillaceae</taxon>
        <taxon>Bacillus</taxon>
    </lineage>
</organism>
<dbReference type="InterPro" id="IPR051400">
    <property type="entry name" value="HAD-like_hydrolase"/>
</dbReference>
<evidence type="ECO:0000256" key="2">
    <source>
        <dbReference type="ARBA" id="ARBA00022723"/>
    </source>
</evidence>
<evidence type="ECO:0000313" key="6">
    <source>
        <dbReference type="Proteomes" id="UP000219546"/>
    </source>
</evidence>
<dbReference type="InterPro" id="IPR010021">
    <property type="entry name" value="PGPP1/Gep4"/>
</dbReference>
<sequence>MSKNIFGITNFDNNRIYYEGFSIKIKSLLRNILKQNEKLGMMMKVIDSNEVNKVLTSFLPAEHVKNIFEITPEKLKEKGIKAIITDLDNTLVEWDRPSATPRLIEWFEEMKKNHILVAIVSNNQKERVRLFAEPLNIPFIYQARKPMTRAFYRAITVLNVKKEETVVIGDQLLTDVFGGNRAGFHTILVVPVAQSDGFFTRFNRMVERRLLKFFKKKGYIQWEDRS</sequence>
<dbReference type="PANTHER" id="PTHR46470">
    <property type="entry name" value="N-ACYLNEURAMINATE-9-PHOSPHATASE"/>
    <property type="match status" value="1"/>
</dbReference>
<keyword evidence="4" id="KW-0460">Magnesium</keyword>
<dbReference type="SUPFAM" id="SSF56784">
    <property type="entry name" value="HAD-like"/>
    <property type="match status" value="1"/>
</dbReference>
<evidence type="ECO:0008006" key="7">
    <source>
        <dbReference type="Google" id="ProtNLM"/>
    </source>
</evidence>
<protein>
    <recommendedName>
        <fullName evidence="7">YqeG family HAD IIIA-type phosphatase</fullName>
    </recommendedName>
</protein>
<keyword evidence="6" id="KW-1185">Reference proteome</keyword>
<dbReference type="Pfam" id="PF05152">
    <property type="entry name" value="DUF705"/>
    <property type="match status" value="1"/>
</dbReference>
<dbReference type="GO" id="GO:0044281">
    <property type="term" value="P:small molecule metabolic process"/>
    <property type="evidence" value="ECO:0007669"/>
    <property type="project" value="UniProtKB-ARBA"/>
</dbReference>
<keyword evidence="2" id="KW-0479">Metal-binding</keyword>
<dbReference type="Gene3D" id="3.40.50.1000">
    <property type="entry name" value="HAD superfamily/HAD-like"/>
    <property type="match status" value="1"/>
</dbReference>